<dbReference type="PATRIC" id="fig|1393736.3.peg.4138"/>
<dbReference type="InterPro" id="IPR007310">
    <property type="entry name" value="Aerobactin_biosyn_IucA/IucC_N"/>
</dbReference>
<dbReference type="EMBL" id="JFGV01000084">
    <property type="protein sequence ID" value="EYU13468.1"/>
    <property type="molecule type" value="Genomic_DNA"/>
</dbReference>
<dbReference type="RefSeq" id="WP_036782706.1">
    <property type="nucleotide sequence ID" value="NZ_CAWLTM010000031.1"/>
</dbReference>
<evidence type="ECO:0000259" key="3">
    <source>
        <dbReference type="Pfam" id="PF06276"/>
    </source>
</evidence>
<dbReference type="Gene3D" id="1.10.510.40">
    <property type="match status" value="1"/>
</dbReference>
<feature type="domain" description="Aerobactin siderophore biosynthesis IucA/IucC-like C-terminal" evidence="3">
    <location>
        <begin position="413"/>
        <end position="571"/>
    </location>
</feature>
<dbReference type="Pfam" id="PF04183">
    <property type="entry name" value="IucA_IucC"/>
    <property type="match status" value="1"/>
</dbReference>
<dbReference type="Proteomes" id="UP000023464">
    <property type="component" value="Unassembled WGS sequence"/>
</dbReference>
<dbReference type="GO" id="GO:0019290">
    <property type="term" value="P:siderophore biosynthetic process"/>
    <property type="evidence" value="ECO:0007669"/>
    <property type="project" value="InterPro"/>
</dbReference>
<comment type="caution">
    <text evidence="4">The sequence shown here is derived from an EMBL/GenBank/DDBJ whole genome shotgun (WGS) entry which is preliminary data.</text>
</comment>
<comment type="pathway">
    <text evidence="1">Siderophore biosynthesis.</text>
</comment>
<keyword evidence="5" id="KW-1185">Reference proteome</keyword>
<evidence type="ECO:0000256" key="1">
    <source>
        <dbReference type="ARBA" id="ARBA00004924"/>
    </source>
</evidence>
<accession>A0A022PEW5</accession>
<protein>
    <submittedName>
        <fullName evidence="4">Siderophore synthetase component</fullName>
    </submittedName>
</protein>
<dbReference type="PANTHER" id="PTHR34384:SF6">
    <property type="entry name" value="STAPHYLOFERRIN B SYNTHASE"/>
    <property type="match status" value="1"/>
</dbReference>
<evidence type="ECO:0000313" key="5">
    <source>
        <dbReference type="Proteomes" id="UP000023464"/>
    </source>
</evidence>
<organism evidence="4 5">
    <name type="scientific">Photorhabdus aegyptia</name>
    <dbReference type="NCBI Taxonomy" id="2805098"/>
    <lineage>
        <taxon>Bacteria</taxon>
        <taxon>Pseudomonadati</taxon>
        <taxon>Pseudomonadota</taxon>
        <taxon>Gammaproteobacteria</taxon>
        <taxon>Enterobacterales</taxon>
        <taxon>Morganellaceae</taxon>
        <taxon>Photorhabdus</taxon>
    </lineage>
</organism>
<dbReference type="GO" id="GO:0016881">
    <property type="term" value="F:acid-amino acid ligase activity"/>
    <property type="evidence" value="ECO:0007669"/>
    <property type="project" value="UniProtKB-ARBA"/>
</dbReference>
<dbReference type="Gene3D" id="6.10.250.3370">
    <property type="match status" value="1"/>
</dbReference>
<reference evidence="4 5" key="1">
    <citation type="submission" date="2014-03" db="EMBL/GenBank/DDBJ databases">
        <title>Draft Genome of Photorhabdus luminescens BA1, an Egyptian Isolate.</title>
        <authorList>
            <person name="Ghazal S."/>
            <person name="Hurst S.G.IV."/>
            <person name="Morris K."/>
            <person name="Thomas K."/>
            <person name="Tisa L.S."/>
        </authorList>
    </citation>
    <scope>NUCLEOTIDE SEQUENCE [LARGE SCALE GENOMIC DNA]</scope>
    <source>
        <strain evidence="4 5">BA1</strain>
    </source>
</reference>
<dbReference type="PANTHER" id="PTHR34384">
    <property type="entry name" value="L-2,3-DIAMINOPROPANOATE--CITRATE LIGASE"/>
    <property type="match status" value="1"/>
</dbReference>
<dbReference type="Pfam" id="PF06276">
    <property type="entry name" value="FhuF"/>
    <property type="match status" value="1"/>
</dbReference>
<dbReference type="Gene3D" id="3.30.310.280">
    <property type="match status" value="1"/>
</dbReference>
<evidence type="ECO:0000259" key="2">
    <source>
        <dbReference type="Pfam" id="PF04183"/>
    </source>
</evidence>
<feature type="domain" description="Aerobactin siderophore biosynthesis IucA/IucC N-terminal" evidence="2">
    <location>
        <begin position="142"/>
        <end position="392"/>
    </location>
</feature>
<name>A0A022PEW5_9GAMM</name>
<proteinExistence type="predicted"/>
<dbReference type="InterPro" id="IPR022770">
    <property type="entry name" value="IucA/IucC-like_C"/>
</dbReference>
<gene>
    <name evidence="4" type="ORF">BA1DRAFT_04064</name>
</gene>
<dbReference type="InterPro" id="IPR037455">
    <property type="entry name" value="LucA/IucC-like"/>
</dbReference>
<sequence length="607" mass="70709">MSSLHINSDNHTLHLNAENWLHANRHLVTKIFRELCHEKLINPTYHGQQQYSLAIGDYQYHFQAEAYQLDHIDIDAASVTKFKEKQSQPLDAIQLIIELYSLLEIPEKMLPIYLDEISSTLYGHAFKYQYNRLTAQDLAHADYQVVETAMSEGHPVFIANNGRIGFDADDYQRYAPESASPVTLIWIAVHRNKAIFSALSDLSYQQLIEEELGKYLPAQFERHLNTLGLCPSDYYLMPLHPWQWQHRIAISFAADIANNNIVYLGEGHDRYLAQQSIRTFFNITQPKKNYVKTALSVLNMGFMRGLDPHSMVTTPSVNEWLSNLVHNDSFFQQKGFTVLRERAALGYFNNYFESAIKKDSPHKKMLSALWRESPMTLLKDNQRLMTMASLLHVDHQGNSVVAALVKDSGLESEEWVSRYLDAYLSPLLRSFFTYDLVFMPHGENLMLVLDNNSPTNMLMKDIGEEIAILNGDLQLPEEINFLHVTIEDDMKINYIFLDIFDCFFRYLIPLLQKDLNLPEERFWLLVARCVHNYQSQHLHQIEKFRKFDLFKQEFVRTCLNRLQMANNQQMIDLDDREKNLKFAGTLVNPLYALRHEYSVTLHQAEQQ</sequence>
<evidence type="ECO:0000313" key="4">
    <source>
        <dbReference type="EMBL" id="EYU13468.1"/>
    </source>
</evidence>
<dbReference type="AlphaFoldDB" id="A0A022PEW5"/>